<evidence type="ECO:0000313" key="3">
    <source>
        <dbReference type="Proteomes" id="UP001225378"/>
    </source>
</evidence>
<evidence type="ECO:0000256" key="1">
    <source>
        <dbReference type="SAM" id="MobiDB-lite"/>
    </source>
</evidence>
<protein>
    <submittedName>
        <fullName evidence="2">Uncharacterized protein</fullName>
    </submittedName>
</protein>
<organism evidence="2 3">
    <name type="scientific">Methylomarinum roseum</name>
    <dbReference type="NCBI Taxonomy" id="3067653"/>
    <lineage>
        <taxon>Bacteria</taxon>
        <taxon>Pseudomonadati</taxon>
        <taxon>Pseudomonadota</taxon>
        <taxon>Gammaproteobacteria</taxon>
        <taxon>Methylococcales</taxon>
        <taxon>Methylococcaceae</taxon>
        <taxon>Methylomarinum</taxon>
    </lineage>
</organism>
<gene>
    <name evidence="2" type="ORF">Q9L42_000235</name>
</gene>
<sequence length="98" mass="11326">MSELKSRPPTKKTSDLDNFLTGAEEKTTPKAKPKRNAAYPWEAESVREDIIKVYNLRLSEPYLLKLKYIAEHTPDSMQKFCLAAVEKEIDKKIKELTK</sequence>
<accession>A0AAU7NP71</accession>
<proteinExistence type="predicted"/>
<name>A0AAU7NP71_9GAMM</name>
<feature type="region of interest" description="Disordered" evidence="1">
    <location>
        <begin position="1"/>
        <end position="36"/>
    </location>
</feature>
<dbReference type="AlphaFoldDB" id="A0AAU7NP71"/>
<reference evidence="2 3" key="1">
    <citation type="journal article" date="2024" name="Microbiology">
        <title>Methylomarinum rosea sp. nov., a novel halophilic methanotrophic bacterium from the hypersaline Lake Elton.</title>
        <authorList>
            <person name="Suleimanov R.Z."/>
            <person name="Oshkin I.Y."/>
            <person name="Danilova O.V."/>
            <person name="Suzina N.E."/>
            <person name="Dedysh S.N."/>
        </authorList>
    </citation>
    <scope>NUCLEOTIDE SEQUENCE [LARGE SCALE GENOMIC DNA]</scope>
    <source>
        <strain evidence="2 3">Ch1-1</strain>
        <plasmid evidence="3">unnamed1</plasmid>
    </source>
</reference>
<keyword evidence="3" id="KW-1185">Reference proteome</keyword>
<evidence type="ECO:0000313" key="2">
    <source>
        <dbReference type="EMBL" id="XBS18757.1"/>
    </source>
</evidence>
<keyword evidence="2" id="KW-0614">Plasmid</keyword>
<dbReference type="KEGG" id="mech:Q9L42_000235"/>
<dbReference type="Proteomes" id="UP001225378">
    <property type="component" value="Plasmid unnamed1"/>
</dbReference>
<geneLocation type="plasmid" evidence="2 3">
    <name>unnamed1</name>
</geneLocation>
<dbReference type="EMBL" id="CP157742">
    <property type="protein sequence ID" value="XBS18757.1"/>
    <property type="molecule type" value="Genomic_DNA"/>
</dbReference>
<dbReference type="RefSeq" id="WP_305910323.1">
    <property type="nucleotide sequence ID" value="NZ_CP157742.1"/>
</dbReference>